<dbReference type="RefSeq" id="WP_091514798.1">
    <property type="nucleotide sequence ID" value="NZ_FOLE01000009.1"/>
</dbReference>
<name>A0A1I1M203_9BACT</name>
<dbReference type="GO" id="GO:0034599">
    <property type="term" value="P:cellular response to oxidative stress"/>
    <property type="evidence" value="ECO:0007669"/>
    <property type="project" value="TreeGrafter"/>
</dbReference>
<proteinExistence type="inferred from homology"/>
<gene>
    <name evidence="10" type="ORF">SAMN05421780_109157</name>
</gene>
<dbReference type="PROSITE" id="PS00704">
    <property type="entry name" value="PROK_CO2_ANHYDRASE_1"/>
    <property type="match status" value="1"/>
</dbReference>
<comment type="catalytic activity">
    <reaction evidence="7">
        <text>hydrogencarbonate + H(+) = CO2 + H2O</text>
        <dbReference type="Rhea" id="RHEA:10748"/>
        <dbReference type="ChEBI" id="CHEBI:15377"/>
        <dbReference type="ChEBI" id="CHEBI:15378"/>
        <dbReference type="ChEBI" id="CHEBI:16526"/>
        <dbReference type="ChEBI" id="CHEBI:17544"/>
        <dbReference type="EC" id="4.2.1.1"/>
    </reaction>
</comment>
<evidence type="ECO:0000256" key="1">
    <source>
        <dbReference type="ARBA" id="ARBA00006217"/>
    </source>
</evidence>
<evidence type="ECO:0000256" key="7">
    <source>
        <dbReference type="ARBA" id="ARBA00048348"/>
    </source>
</evidence>
<evidence type="ECO:0000256" key="2">
    <source>
        <dbReference type="ARBA" id="ARBA00012925"/>
    </source>
</evidence>
<comment type="cofactor">
    <cofactor evidence="9">
        <name>Zn(2+)</name>
        <dbReference type="ChEBI" id="CHEBI:29105"/>
    </cofactor>
    <text evidence="9">Binds 1 zinc ion per subunit.</text>
</comment>
<dbReference type="Pfam" id="PF00484">
    <property type="entry name" value="Pro_CA"/>
    <property type="match status" value="1"/>
</dbReference>
<dbReference type="AlphaFoldDB" id="A0A1I1M203"/>
<dbReference type="GO" id="GO:0015976">
    <property type="term" value="P:carbon utilization"/>
    <property type="evidence" value="ECO:0007669"/>
    <property type="project" value="InterPro"/>
</dbReference>
<keyword evidence="3 9" id="KW-0479">Metal-binding</keyword>
<dbReference type="GO" id="GO:0004089">
    <property type="term" value="F:carbonate dehydratase activity"/>
    <property type="evidence" value="ECO:0007669"/>
    <property type="project" value="UniProtKB-EC"/>
</dbReference>
<feature type="binding site" evidence="9">
    <location>
        <position position="104"/>
    </location>
    <ligand>
        <name>Zn(2+)</name>
        <dbReference type="ChEBI" id="CHEBI:29105"/>
    </ligand>
</feature>
<evidence type="ECO:0000313" key="10">
    <source>
        <dbReference type="EMBL" id="SFC77228.1"/>
    </source>
</evidence>
<dbReference type="InterPro" id="IPR036874">
    <property type="entry name" value="Carbonic_anhydrase_sf"/>
</dbReference>
<keyword evidence="4 9" id="KW-0862">Zinc</keyword>
<reference evidence="10 11" key="1">
    <citation type="submission" date="2016-10" db="EMBL/GenBank/DDBJ databases">
        <authorList>
            <person name="de Groot N.N."/>
        </authorList>
    </citation>
    <scope>NUCLEOTIDE SEQUENCE [LARGE SCALE GENOMIC DNA]</scope>
    <source>
        <strain evidence="10 11">DSM 6793</strain>
    </source>
</reference>
<accession>A0A1I1M203</accession>
<evidence type="ECO:0000256" key="3">
    <source>
        <dbReference type="ARBA" id="ARBA00022723"/>
    </source>
</evidence>
<dbReference type="PANTHER" id="PTHR11002:SF51">
    <property type="entry name" value="CARBONIC ANHYDRASE"/>
    <property type="match status" value="1"/>
</dbReference>
<dbReference type="GO" id="GO:0071244">
    <property type="term" value="P:cellular response to carbon dioxide"/>
    <property type="evidence" value="ECO:0007669"/>
    <property type="project" value="TreeGrafter"/>
</dbReference>
<dbReference type="Proteomes" id="UP000199514">
    <property type="component" value="Unassembled WGS sequence"/>
</dbReference>
<keyword evidence="5" id="KW-0456">Lyase</keyword>
<dbReference type="SMART" id="SM00947">
    <property type="entry name" value="Pro_CA"/>
    <property type="match status" value="1"/>
</dbReference>
<dbReference type="EC" id="4.2.1.1" evidence="2"/>
<dbReference type="GO" id="GO:0008270">
    <property type="term" value="F:zinc ion binding"/>
    <property type="evidence" value="ECO:0007669"/>
    <property type="project" value="InterPro"/>
</dbReference>
<feature type="binding site" evidence="9">
    <location>
        <position position="45"/>
    </location>
    <ligand>
        <name>Zn(2+)</name>
        <dbReference type="ChEBI" id="CHEBI:29105"/>
    </ligand>
</feature>
<dbReference type="STRING" id="927664.SAMN05421780_109157"/>
<dbReference type="GO" id="GO:0005737">
    <property type="term" value="C:cytoplasm"/>
    <property type="evidence" value="ECO:0007669"/>
    <property type="project" value="TreeGrafter"/>
</dbReference>
<dbReference type="CDD" id="cd00883">
    <property type="entry name" value="beta_CA_cladeA"/>
    <property type="match status" value="1"/>
</dbReference>
<keyword evidence="11" id="KW-1185">Reference proteome</keyword>
<comment type="similarity">
    <text evidence="1">Belongs to the beta-class carbonic anhydrase family.</text>
</comment>
<dbReference type="EMBL" id="FOLE01000009">
    <property type="protein sequence ID" value="SFC77228.1"/>
    <property type="molecule type" value="Genomic_DNA"/>
</dbReference>
<feature type="binding site" evidence="9">
    <location>
        <position position="47"/>
    </location>
    <ligand>
        <name>Zn(2+)</name>
        <dbReference type="ChEBI" id="CHEBI:29105"/>
    </ligand>
</feature>
<organism evidence="10 11">
    <name type="scientific">Flexibacter flexilis DSM 6793</name>
    <dbReference type="NCBI Taxonomy" id="927664"/>
    <lineage>
        <taxon>Bacteria</taxon>
        <taxon>Pseudomonadati</taxon>
        <taxon>Bacteroidota</taxon>
        <taxon>Cytophagia</taxon>
        <taxon>Cytophagales</taxon>
        <taxon>Flexibacteraceae</taxon>
        <taxon>Flexibacter</taxon>
    </lineage>
</organism>
<evidence type="ECO:0000256" key="6">
    <source>
        <dbReference type="ARBA" id="ARBA00039351"/>
    </source>
</evidence>
<dbReference type="InterPro" id="IPR015892">
    <property type="entry name" value="Carbonic_anhydrase_CS"/>
</dbReference>
<dbReference type="FunFam" id="3.40.1050.10:FF:000001">
    <property type="entry name" value="Carbonic anhydrase"/>
    <property type="match status" value="1"/>
</dbReference>
<evidence type="ECO:0000256" key="9">
    <source>
        <dbReference type="PIRSR" id="PIRSR601765-1"/>
    </source>
</evidence>
<evidence type="ECO:0000256" key="4">
    <source>
        <dbReference type="ARBA" id="ARBA00022833"/>
    </source>
</evidence>
<evidence type="ECO:0000313" key="11">
    <source>
        <dbReference type="Proteomes" id="UP000199514"/>
    </source>
</evidence>
<dbReference type="NCBIfam" id="NF007756">
    <property type="entry name" value="PRK10437.1"/>
    <property type="match status" value="1"/>
</dbReference>
<dbReference type="OrthoDB" id="9797527at2"/>
<evidence type="ECO:0000256" key="5">
    <source>
        <dbReference type="ARBA" id="ARBA00023239"/>
    </source>
</evidence>
<dbReference type="PANTHER" id="PTHR11002">
    <property type="entry name" value="CARBONIC ANHYDRASE"/>
    <property type="match status" value="1"/>
</dbReference>
<dbReference type="Gene3D" id="3.40.1050.10">
    <property type="entry name" value="Carbonic anhydrase"/>
    <property type="match status" value="1"/>
</dbReference>
<dbReference type="SUPFAM" id="SSF53056">
    <property type="entry name" value="beta-carbonic anhydrase, cab"/>
    <property type="match status" value="1"/>
</dbReference>
<sequence>MTDSSIIHQLLDNNKQWVEERLKTDPSYFEDLSQGQSPSILWIGCSDSRVPAESISGAEPGELFVHRNIANLVVNTDMNVLSVVDYAVRVLKVKHIIVCGHYQCGGVRAAMSNSTVGILDNWLSNIKEVYRLHDRELEAIEDENIRANRLSELNVLEQVYNLSKITSIQRAWQEGPSPVLHGWVYDLGNGLIKNLDFTLKSNNSLDDIYKFDFKAEEEKK</sequence>
<dbReference type="InterPro" id="IPR001765">
    <property type="entry name" value="Carbonic_anhydrase"/>
</dbReference>
<feature type="binding site" evidence="9">
    <location>
        <position position="101"/>
    </location>
    <ligand>
        <name>Zn(2+)</name>
        <dbReference type="ChEBI" id="CHEBI:29105"/>
    </ligand>
</feature>
<protein>
    <recommendedName>
        <fullName evidence="6">Carbonic anhydrase 2</fullName>
        <ecNumber evidence="2">4.2.1.1</ecNumber>
    </recommendedName>
    <alternativeName>
        <fullName evidence="8">Carbonate dehydratase 2</fullName>
    </alternativeName>
</protein>
<evidence type="ECO:0000256" key="8">
    <source>
        <dbReference type="ARBA" id="ARBA00082533"/>
    </source>
</evidence>